<evidence type="ECO:0000313" key="4">
    <source>
        <dbReference type="Proteomes" id="UP000291659"/>
    </source>
</evidence>
<evidence type="ECO:0000313" key="3">
    <source>
        <dbReference type="EMBL" id="TAX81155.1"/>
    </source>
</evidence>
<evidence type="ECO:0000259" key="2">
    <source>
        <dbReference type="Pfam" id="PF07929"/>
    </source>
</evidence>
<reference evidence="3 4" key="1">
    <citation type="submission" date="2019-02" db="EMBL/GenBank/DDBJ databases">
        <title>The genomic architecture of introgression among sibling species of bacteria.</title>
        <authorList>
            <person name="Cavassim M.I.A."/>
            <person name="Moeskjaer S."/>
            <person name="Moslemi C."/>
            <person name="Fields B."/>
            <person name="Bachmann A."/>
            <person name="Vilhjalmsson B."/>
            <person name="Schierup M.H."/>
            <person name="Young J.P.W."/>
            <person name="Andersen S.U."/>
        </authorList>
    </citation>
    <scope>NUCLEOTIDE SEQUENCE [LARGE SCALE GENOMIC DNA]</scope>
    <source>
        <strain evidence="3 4">SM141A</strain>
    </source>
</reference>
<dbReference type="Gene3D" id="3.10.290.30">
    <property type="entry name" value="MM3350-like"/>
    <property type="match status" value="1"/>
</dbReference>
<accession>A0ABY1X7G3</accession>
<protein>
    <recommendedName>
        <fullName evidence="2">Plasmid pRiA4b Orf3-like domain-containing protein</fullName>
    </recommendedName>
</protein>
<keyword evidence="1" id="KW-0472">Membrane</keyword>
<sequence>MAGRDGLGEHSLLPIHHSYGALRLVGDECPFPGHDAWRIEAAQRQPVPYDYDLSIPWEHEIRLEERGSVNPETRYPICPGGDGNCLQEDCGGPEGWMWPQDNAFDWSPTMLYLCLALCTMFLTFSVGRYLSARTRLVEKTIDETIARKLSESPIKIELARMKEENGVMRNLLIDMVENETSISQTTHMSKADKARAVNSLMLRRREIFSEAIFTLQHTQNAKITAPYLKIRG</sequence>
<feature type="domain" description="Plasmid pRiA4b Orf3-like" evidence="2">
    <location>
        <begin position="43"/>
        <end position="96"/>
    </location>
</feature>
<dbReference type="InterPro" id="IPR024047">
    <property type="entry name" value="MM3350-like_sf"/>
</dbReference>
<dbReference type="EMBL" id="SIOX01000001">
    <property type="protein sequence ID" value="TAX81155.1"/>
    <property type="molecule type" value="Genomic_DNA"/>
</dbReference>
<organism evidence="3 4">
    <name type="scientific">Rhizobium ruizarguesonis</name>
    <dbReference type="NCBI Taxonomy" id="2081791"/>
    <lineage>
        <taxon>Bacteria</taxon>
        <taxon>Pseudomonadati</taxon>
        <taxon>Pseudomonadota</taxon>
        <taxon>Alphaproteobacteria</taxon>
        <taxon>Hyphomicrobiales</taxon>
        <taxon>Rhizobiaceae</taxon>
        <taxon>Rhizobium/Agrobacterium group</taxon>
        <taxon>Rhizobium</taxon>
    </lineage>
</organism>
<dbReference type="SUPFAM" id="SSF159941">
    <property type="entry name" value="MM3350-like"/>
    <property type="match status" value="1"/>
</dbReference>
<comment type="caution">
    <text evidence="3">The sequence shown here is derived from an EMBL/GenBank/DDBJ whole genome shotgun (WGS) entry which is preliminary data.</text>
</comment>
<proteinExistence type="predicted"/>
<dbReference type="Proteomes" id="UP000291659">
    <property type="component" value="Unassembled WGS sequence"/>
</dbReference>
<keyword evidence="4" id="KW-1185">Reference proteome</keyword>
<dbReference type="Pfam" id="PF07929">
    <property type="entry name" value="PRiA4_ORF3"/>
    <property type="match status" value="1"/>
</dbReference>
<feature type="transmembrane region" description="Helical" evidence="1">
    <location>
        <begin position="110"/>
        <end position="130"/>
    </location>
</feature>
<keyword evidence="1" id="KW-1133">Transmembrane helix</keyword>
<gene>
    <name evidence="3" type="ORF">ELH98_08785</name>
</gene>
<keyword evidence="1" id="KW-0812">Transmembrane</keyword>
<name>A0ABY1X7G3_9HYPH</name>
<dbReference type="InterPro" id="IPR012912">
    <property type="entry name" value="Plasmid_pRiA4b_Orf3-like"/>
</dbReference>
<evidence type="ECO:0000256" key="1">
    <source>
        <dbReference type="SAM" id="Phobius"/>
    </source>
</evidence>
<dbReference type="RefSeq" id="WP_130762901.1">
    <property type="nucleotide sequence ID" value="NZ_SILL01000001.1"/>
</dbReference>